<gene>
    <name evidence="2" type="ORF">AMTR_s00103p00157960</name>
</gene>
<organism evidence="2 3">
    <name type="scientific">Amborella trichopoda</name>
    <dbReference type="NCBI Taxonomy" id="13333"/>
    <lineage>
        <taxon>Eukaryota</taxon>
        <taxon>Viridiplantae</taxon>
        <taxon>Streptophyta</taxon>
        <taxon>Embryophyta</taxon>
        <taxon>Tracheophyta</taxon>
        <taxon>Spermatophyta</taxon>
        <taxon>Magnoliopsida</taxon>
        <taxon>Amborellales</taxon>
        <taxon>Amborellaceae</taxon>
        <taxon>Amborella</taxon>
    </lineage>
</organism>
<keyword evidence="3" id="KW-1185">Reference proteome</keyword>
<dbReference type="eggNOG" id="ENOG502S7X9">
    <property type="taxonomic scope" value="Eukaryota"/>
</dbReference>
<protein>
    <submittedName>
        <fullName evidence="2">Uncharacterized protein</fullName>
    </submittedName>
</protein>
<feature type="compositionally biased region" description="Polar residues" evidence="1">
    <location>
        <begin position="35"/>
        <end position="54"/>
    </location>
</feature>
<proteinExistence type="predicted"/>
<dbReference type="HOGENOM" id="CLU_125230_0_0_1"/>
<dbReference type="PANTHER" id="PTHR34190:SF4">
    <property type="entry name" value="EXPRESSED PROTEIN"/>
    <property type="match status" value="1"/>
</dbReference>
<evidence type="ECO:0000313" key="2">
    <source>
        <dbReference type="EMBL" id="ERN00913.1"/>
    </source>
</evidence>
<dbReference type="PANTHER" id="PTHR34190">
    <property type="entry name" value="EXPRESSED PROTEIN"/>
    <property type="match status" value="1"/>
</dbReference>
<evidence type="ECO:0000256" key="1">
    <source>
        <dbReference type="SAM" id="MobiDB-lite"/>
    </source>
</evidence>
<evidence type="ECO:0000313" key="3">
    <source>
        <dbReference type="Proteomes" id="UP000017836"/>
    </source>
</evidence>
<dbReference type="OMA" id="MALMEEP"/>
<dbReference type="EMBL" id="KI394805">
    <property type="protein sequence ID" value="ERN00913.1"/>
    <property type="molecule type" value="Genomic_DNA"/>
</dbReference>
<dbReference type="Gramene" id="ERN00913">
    <property type="protein sequence ID" value="ERN00913"/>
    <property type="gene ID" value="AMTR_s00103p00157960"/>
</dbReference>
<accession>W1NZ38</accession>
<reference evidence="3" key="1">
    <citation type="journal article" date="2013" name="Science">
        <title>The Amborella genome and the evolution of flowering plants.</title>
        <authorList>
            <consortium name="Amborella Genome Project"/>
        </authorList>
    </citation>
    <scope>NUCLEOTIDE SEQUENCE [LARGE SCALE GENOMIC DNA]</scope>
</reference>
<name>W1NZ38_AMBTC</name>
<dbReference type="STRING" id="13333.W1NZ38"/>
<sequence>MEATKESLVSRLDRLDILISYLEELKGSESGKSSCVSTSRSGTTSNGHSTSVGSSPPILEKRCRPLDTVSVETQVKGTLVDRLVLVEGRVLQLEKWIEDERKEKEEERGRGRRPPKRGLKRFVEGCIGVKAKSRD</sequence>
<dbReference type="Proteomes" id="UP000017836">
    <property type="component" value="Unassembled WGS sequence"/>
</dbReference>
<feature type="region of interest" description="Disordered" evidence="1">
    <location>
        <begin position="27"/>
        <end position="59"/>
    </location>
</feature>
<dbReference type="AlphaFoldDB" id="W1NZ38"/>